<organism evidence="2 3">
    <name type="scientific">Aedes aegypti</name>
    <name type="common">Yellowfever mosquito</name>
    <name type="synonym">Culex aegypti</name>
    <dbReference type="NCBI Taxonomy" id="7159"/>
    <lineage>
        <taxon>Eukaryota</taxon>
        <taxon>Metazoa</taxon>
        <taxon>Ecdysozoa</taxon>
        <taxon>Arthropoda</taxon>
        <taxon>Hexapoda</taxon>
        <taxon>Insecta</taxon>
        <taxon>Pterygota</taxon>
        <taxon>Neoptera</taxon>
        <taxon>Endopterygota</taxon>
        <taxon>Diptera</taxon>
        <taxon>Nematocera</taxon>
        <taxon>Culicoidea</taxon>
        <taxon>Culicidae</taxon>
        <taxon>Culicinae</taxon>
        <taxon>Aedini</taxon>
        <taxon>Aedes</taxon>
        <taxon>Stegomyia</taxon>
    </lineage>
</organism>
<sequence>MKSLLSVIALAGLVASVSANFCFVCSTRDDTACLNPEGTLLMRDCVGENNNTCFTRIVNREVERGCLATLTVADMSSCNTDTVCELCHDVSNQGRCNGAIFPEHRLQCHQCSGTTNDTCGQEITSPARLCRFFDVQDQCFVRVVGDRVERGCLSESDACRTEQQNCHLCDGHGCNFRHYDDAAMSIMVSVKTLAMALLAAVAYGSFRQ</sequence>
<reference evidence="2 3" key="1">
    <citation type="submission" date="2017-06" db="EMBL/GenBank/DDBJ databases">
        <title>Aedes aegypti genome working group (AGWG) sequencing and assembly.</title>
        <authorList>
            <consortium name="Aedes aegypti Genome Working Group (AGWG)"/>
            <person name="Matthews B.J."/>
        </authorList>
    </citation>
    <scope>NUCLEOTIDE SEQUENCE [LARGE SCALE GENOMIC DNA]</scope>
    <source>
        <strain evidence="2 3">LVP_AGWG</strain>
    </source>
</reference>
<keyword evidence="3" id="KW-1185">Reference proteome</keyword>
<protein>
    <recommendedName>
        <fullName evidence="1">DUF753 domain-containing protein</fullName>
    </recommendedName>
</protein>
<feature type="domain" description="DUF753" evidence="1">
    <location>
        <begin position="106"/>
        <end position="175"/>
    </location>
</feature>
<evidence type="ECO:0000259" key="1">
    <source>
        <dbReference type="Pfam" id="PF05444"/>
    </source>
</evidence>
<name>A0A6I8TGV5_AEDAE</name>
<accession>A0A6I8TGV5</accession>
<proteinExistence type="predicted"/>
<evidence type="ECO:0000313" key="3">
    <source>
        <dbReference type="Proteomes" id="UP000008820"/>
    </source>
</evidence>
<dbReference type="AlphaFoldDB" id="A0A6I8TGV5"/>
<dbReference type="InterPro" id="IPR008472">
    <property type="entry name" value="DUF753"/>
</dbReference>
<dbReference type="EnsemblMetazoa" id="AAEL008801-RB">
    <property type="protein sequence ID" value="AAEL008801-PB"/>
    <property type="gene ID" value="AAEL008801"/>
</dbReference>
<gene>
    <name evidence="2" type="primary">5571093</name>
</gene>
<evidence type="ECO:0000313" key="2">
    <source>
        <dbReference type="EnsemblMetazoa" id="AAEL008801-PB"/>
    </source>
</evidence>
<dbReference type="PANTHER" id="PTHR21721:SF25">
    <property type="entry name" value="LP18071P"/>
    <property type="match status" value="1"/>
</dbReference>
<feature type="domain" description="DUF753" evidence="1">
    <location>
        <begin position="22"/>
        <end position="89"/>
    </location>
</feature>
<dbReference type="OrthoDB" id="7971963at2759"/>
<dbReference type="Pfam" id="PF05444">
    <property type="entry name" value="DUF753"/>
    <property type="match status" value="2"/>
</dbReference>
<dbReference type="InParanoid" id="A0A6I8TGV5"/>
<dbReference type="Proteomes" id="UP000008820">
    <property type="component" value="Chromosome 3"/>
</dbReference>
<reference evidence="2" key="2">
    <citation type="submission" date="2020-05" db="UniProtKB">
        <authorList>
            <consortium name="EnsemblMetazoa"/>
        </authorList>
    </citation>
    <scope>IDENTIFICATION</scope>
    <source>
        <strain evidence="2">LVP_AGWG</strain>
    </source>
</reference>
<dbReference type="PANTHER" id="PTHR21721">
    <property type="entry name" value="GH09876P-RELATED"/>
    <property type="match status" value="1"/>
</dbReference>